<evidence type="ECO:0000256" key="1">
    <source>
        <dbReference type="ARBA" id="ARBA00001946"/>
    </source>
</evidence>
<evidence type="ECO:0000256" key="6">
    <source>
        <dbReference type="ARBA" id="ARBA00022723"/>
    </source>
</evidence>
<dbReference type="Gene3D" id="3.30.70.380">
    <property type="entry name" value="Ferrodoxin-fold anticodon-binding domain"/>
    <property type="match status" value="1"/>
</dbReference>
<dbReference type="InterPro" id="IPR041616">
    <property type="entry name" value="PheRS_beta_core"/>
</dbReference>
<dbReference type="SUPFAM" id="SSF56037">
    <property type="entry name" value="PheT/TilS domain"/>
    <property type="match status" value="1"/>
</dbReference>
<evidence type="ECO:0000256" key="5">
    <source>
        <dbReference type="ARBA" id="ARBA00022670"/>
    </source>
</evidence>
<keyword evidence="6" id="KW-0479">Metal-binding</keyword>
<dbReference type="InterPro" id="IPR045060">
    <property type="entry name" value="Phe-tRNA-ligase_IIc_bsu"/>
</dbReference>
<keyword evidence="10" id="KW-0067">ATP-binding</keyword>
<evidence type="ECO:0000256" key="7">
    <source>
        <dbReference type="ARBA" id="ARBA00022741"/>
    </source>
</evidence>
<feature type="domain" description="B5" evidence="15">
    <location>
        <begin position="296"/>
        <end position="518"/>
    </location>
</feature>
<keyword evidence="7" id="KW-0547">Nucleotide-binding</keyword>
<dbReference type="InterPro" id="IPR020825">
    <property type="entry name" value="Phe-tRNA_synthase-like_B3/B4"/>
</dbReference>
<evidence type="ECO:0000313" key="17">
    <source>
        <dbReference type="EMBL" id="OGD67056.1"/>
    </source>
</evidence>
<keyword evidence="9" id="KW-0788">Thiol protease</keyword>
<dbReference type="Gene3D" id="3.90.1720.10">
    <property type="entry name" value="endopeptidase domain like (from Nostoc punctiforme)"/>
    <property type="match status" value="1"/>
</dbReference>
<dbReference type="SUPFAM" id="SSF54991">
    <property type="entry name" value="Anticodon-binding domain of PheRS"/>
    <property type="match status" value="1"/>
</dbReference>
<dbReference type="GO" id="GO:0009328">
    <property type="term" value="C:phenylalanine-tRNA ligase complex"/>
    <property type="evidence" value="ECO:0007669"/>
    <property type="project" value="TreeGrafter"/>
</dbReference>
<dbReference type="InterPro" id="IPR045864">
    <property type="entry name" value="aa-tRNA-synth_II/BPL/LPL"/>
</dbReference>
<dbReference type="PANTHER" id="PTHR10947">
    <property type="entry name" value="PHENYLALANYL-TRNA SYNTHETASE BETA CHAIN AND LEUCINE-RICH REPEAT-CONTAINING PROTEIN 47"/>
    <property type="match status" value="1"/>
</dbReference>
<feature type="domain" description="NlpC/P60" evidence="16">
    <location>
        <begin position="335"/>
        <end position="487"/>
    </location>
</feature>
<evidence type="ECO:0000259" key="15">
    <source>
        <dbReference type="PROSITE" id="PS51483"/>
    </source>
</evidence>
<dbReference type="SMART" id="SM00896">
    <property type="entry name" value="FDX-ACB"/>
    <property type="match status" value="1"/>
</dbReference>
<comment type="similarity">
    <text evidence="2">Belongs to the peptidase C40 family.</text>
</comment>
<dbReference type="PROSITE" id="PS51483">
    <property type="entry name" value="B5"/>
    <property type="match status" value="1"/>
</dbReference>
<gene>
    <name evidence="17" type="ORF">A2442_00315</name>
</gene>
<evidence type="ECO:0000313" key="18">
    <source>
        <dbReference type="Proteomes" id="UP000179003"/>
    </source>
</evidence>
<dbReference type="PROSITE" id="PS51447">
    <property type="entry name" value="FDX_ACB"/>
    <property type="match status" value="1"/>
</dbReference>
<keyword evidence="5" id="KW-0645">Protease</keyword>
<dbReference type="Proteomes" id="UP000179003">
    <property type="component" value="Unassembled WGS sequence"/>
</dbReference>
<dbReference type="InterPro" id="IPR005147">
    <property type="entry name" value="tRNA_synthase_B5-dom"/>
</dbReference>
<dbReference type="PANTHER" id="PTHR10947:SF0">
    <property type="entry name" value="PHENYLALANINE--TRNA LIGASE BETA SUBUNIT"/>
    <property type="match status" value="1"/>
</dbReference>
<keyword evidence="4" id="KW-0436">Ligase</keyword>
<dbReference type="AlphaFoldDB" id="A0A1F5EIM4"/>
<feature type="domain" description="FDX-ACB" evidence="14">
    <location>
        <begin position="711"/>
        <end position="804"/>
    </location>
</feature>
<dbReference type="Pfam" id="PF03147">
    <property type="entry name" value="FDX-ACB"/>
    <property type="match status" value="1"/>
</dbReference>
<dbReference type="Gene3D" id="3.30.930.10">
    <property type="entry name" value="Bira Bifunctional Protein, Domain 2"/>
    <property type="match status" value="1"/>
</dbReference>
<dbReference type="InterPro" id="IPR005121">
    <property type="entry name" value="Fdx_antiC-bd"/>
</dbReference>
<dbReference type="STRING" id="1797582.A2442_00315"/>
<keyword evidence="11" id="KW-0460">Magnesium</keyword>
<evidence type="ECO:0000259" key="14">
    <source>
        <dbReference type="PROSITE" id="PS51447"/>
    </source>
</evidence>
<keyword evidence="12" id="KW-0648">Protein biosynthesis</keyword>
<keyword evidence="13" id="KW-0030">Aminoacyl-tRNA synthetase</keyword>
<sequence>MLFSHNWLQKYFNEKLPDPQGLSDLLMTHSFEVEKVEEVTLANEKEDTLLDVDVLPNRAHDCLSHYGMAKEIATLTNLTLNKIKNESWKTSEEVKTIDIKVEDTKACPRYLSVVVEGIKIGPSPEWLKESLEAIGQKSINNIVDATNYVMFSIGQPLHAFDRDKLSGGQIFVRWAKAGEKITTLDNKEVELGETNLIIADGESPLAIAGVKGGKKAEVDGNTTSLVLEAANFKPVVVRKTSRGFAILTDSSKRFENEISPELAEVGMNELVSLIKEIASTEKTKFSAKADIYPRKPDFYKVGFATEDVNKILGINISDKEVEGILNKLNFEYEKVNSLKKVLETAPSFVGVPYESGASIIYDAPNKFDCSSFTSYLFAQAGVAIPRISVDQYVFGKPVEKENLQAGDLVFANTGEGKIHYESIEFLPGIKVNEGVDHVGIYLGGDKVIHSSRYNKIGTEISELSETKQFENIIGYRRMIEDDKERFVVTAPFERLDLRIKQDLVEEIGRIYGFKNIKSVAINPNLSDGQGKEDDAKAHKIFYYTNKIRKILTDLNFNEVYNYSLVESGKVEIENPLASNRGFMRTNLVDAMVEKLEFNAKNAPLLGLEEIKLFEIGKVFPSIDGEYNALAIGVLPTRKMKQSKIEEFQKLTLENVVSVLNSELKTNKLQKGDFNMILELSLDELIEKLPEVESYENVLEGDNKKIRFEKISPYPFMLRDIAVWTNEGTTEQDVLALIKENGGELLVRTALFDVFEKTLEDGAKKTSYAFNMVFQSNGRTLTDIEVNVIMEKITGEMSKQGWEVR</sequence>
<dbReference type="SMART" id="SM00873">
    <property type="entry name" value="B3_4"/>
    <property type="match status" value="1"/>
</dbReference>
<dbReference type="Pfam" id="PF03484">
    <property type="entry name" value="B5"/>
    <property type="match status" value="1"/>
</dbReference>
<dbReference type="Gene3D" id="3.30.56.10">
    <property type="match status" value="1"/>
</dbReference>
<evidence type="ECO:0000256" key="8">
    <source>
        <dbReference type="ARBA" id="ARBA00022801"/>
    </source>
</evidence>
<evidence type="ECO:0000256" key="10">
    <source>
        <dbReference type="ARBA" id="ARBA00022840"/>
    </source>
</evidence>
<accession>A0A1F5EIM4</accession>
<evidence type="ECO:0000256" key="4">
    <source>
        <dbReference type="ARBA" id="ARBA00022598"/>
    </source>
</evidence>
<dbReference type="GO" id="GO:0006432">
    <property type="term" value="P:phenylalanyl-tRNA aminoacylation"/>
    <property type="evidence" value="ECO:0007669"/>
    <property type="project" value="InterPro"/>
</dbReference>
<evidence type="ECO:0000256" key="9">
    <source>
        <dbReference type="ARBA" id="ARBA00022807"/>
    </source>
</evidence>
<dbReference type="GO" id="GO:0000287">
    <property type="term" value="F:magnesium ion binding"/>
    <property type="evidence" value="ECO:0007669"/>
    <property type="project" value="InterPro"/>
</dbReference>
<dbReference type="InterPro" id="IPR038765">
    <property type="entry name" value="Papain-like_cys_pep_sf"/>
</dbReference>
<dbReference type="EMBL" id="MFAE01000009">
    <property type="protein sequence ID" value="OGD67056.1"/>
    <property type="molecule type" value="Genomic_DNA"/>
</dbReference>
<dbReference type="InterPro" id="IPR036690">
    <property type="entry name" value="Fdx_antiC-bd_sf"/>
</dbReference>
<dbReference type="SUPFAM" id="SSF55681">
    <property type="entry name" value="Class II aaRS and biotin synthetases"/>
    <property type="match status" value="1"/>
</dbReference>
<evidence type="ECO:0000256" key="3">
    <source>
        <dbReference type="ARBA" id="ARBA00012814"/>
    </source>
</evidence>
<dbReference type="SUPFAM" id="SSF54001">
    <property type="entry name" value="Cysteine proteinases"/>
    <property type="match status" value="1"/>
</dbReference>
<protein>
    <recommendedName>
        <fullName evidence="3">phenylalanine--tRNA ligase</fullName>
        <ecNumber evidence="3">6.1.1.20</ecNumber>
    </recommendedName>
</protein>
<dbReference type="SMART" id="SM00874">
    <property type="entry name" value="B5"/>
    <property type="match status" value="1"/>
</dbReference>
<dbReference type="InterPro" id="IPR000064">
    <property type="entry name" value="NLP_P60_dom"/>
</dbReference>
<dbReference type="Pfam" id="PF17759">
    <property type="entry name" value="tRNA_synthFbeta"/>
    <property type="match status" value="1"/>
</dbReference>
<keyword evidence="8" id="KW-0378">Hydrolase</keyword>
<dbReference type="SUPFAM" id="SSF46955">
    <property type="entry name" value="Putative DNA-binding domain"/>
    <property type="match status" value="2"/>
</dbReference>
<dbReference type="InterPro" id="IPR005146">
    <property type="entry name" value="B3/B4_tRNA-bd"/>
</dbReference>
<organism evidence="17 18">
    <name type="scientific">Candidatus Campbellbacteria bacterium RIFOXYC2_FULL_35_25</name>
    <dbReference type="NCBI Taxonomy" id="1797582"/>
    <lineage>
        <taxon>Bacteria</taxon>
        <taxon>Candidatus Campbelliibacteriota</taxon>
    </lineage>
</organism>
<comment type="caution">
    <text evidence="17">The sequence shown here is derived from an EMBL/GenBank/DDBJ whole genome shotgun (WGS) entry which is preliminary data.</text>
</comment>
<name>A0A1F5EIM4_9BACT</name>
<evidence type="ECO:0000256" key="2">
    <source>
        <dbReference type="ARBA" id="ARBA00007074"/>
    </source>
</evidence>
<dbReference type="InterPro" id="IPR009061">
    <property type="entry name" value="DNA-bd_dom_put_sf"/>
</dbReference>
<dbReference type="EC" id="6.1.1.20" evidence="3"/>
<dbReference type="PROSITE" id="PS51935">
    <property type="entry name" value="NLPC_P60"/>
    <property type="match status" value="1"/>
</dbReference>
<evidence type="ECO:0000259" key="16">
    <source>
        <dbReference type="PROSITE" id="PS51935"/>
    </source>
</evidence>
<evidence type="ECO:0000256" key="12">
    <source>
        <dbReference type="ARBA" id="ARBA00022917"/>
    </source>
</evidence>
<dbReference type="GO" id="GO:0003723">
    <property type="term" value="F:RNA binding"/>
    <property type="evidence" value="ECO:0007669"/>
    <property type="project" value="InterPro"/>
</dbReference>
<comment type="cofactor">
    <cofactor evidence="1">
        <name>Mg(2+)</name>
        <dbReference type="ChEBI" id="CHEBI:18420"/>
    </cofactor>
</comment>
<dbReference type="GO" id="GO:0006508">
    <property type="term" value="P:proteolysis"/>
    <property type="evidence" value="ECO:0007669"/>
    <property type="project" value="UniProtKB-KW"/>
</dbReference>
<evidence type="ECO:0000256" key="11">
    <source>
        <dbReference type="ARBA" id="ARBA00022842"/>
    </source>
</evidence>
<dbReference type="Gene3D" id="3.50.40.10">
    <property type="entry name" value="Phenylalanyl-trna Synthetase, Chain B, domain 3"/>
    <property type="match status" value="1"/>
</dbReference>
<dbReference type="GO" id="GO:0008234">
    <property type="term" value="F:cysteine-type peptidase activity"/>
    <property type="evidence" value="ECO:0007669"/>
    <property type="project" value="UniProtKB-KW"/>
</dbReference>
<proteinExistence type="inferred from homology"/>
<dbReference type="Pfam" id="PF00877">
    <property type="entry name" value="NLPC_P60"/>
    <property type="match status" value="1"/>
</dbReference>
<dbReference type="Pfam" id="PF03483">
    <property type="entry name" value="B3_4"/>
    <property type="match status" value="1"/>
</dbReference>
<dbReference type="GO" id="GO:0004826">
    <property type="term" value="F:phenylalanine-tRNA ligase activity"/>
    <property type="evidence" value="ECO:0007669"/>
    <property type="project" value="UniProtKB-EC"/>
</dbReference>
<reference evidence="17 18" key="1">
    <citation type="journal article" date="2016" name="Nat. Commun.">
        <title>Thousands of microbial genomes shed light on interconnected biogeochemical processes in an aquifer system.</title>
        <authorList>
            <person name="Anantharaman K."/>
            <person name="Brown C.T."/>
            <person name="Hug L.A."/>
            <person name="Sharon I."/>
            <person name="Castelle C.J."/>
            <person name="Probst A.J."/>
            <person name="Thomas B.C."/>
            <person name="Singh A."/>
            <person name="Wilkins M.J."/>
            <person name="Karaoz U."/>
            <person name="Brodie E.L."/>
            <person name="Williams K.H."/>
            <person name="Hubbard S.S."/>
            <person name="Banfield J.F."/>
        </authorList>
    </citation>
    <scope>NUCLEOTIDE SEQUENCE [LARGE SCALE GENOMIC DNA]</scope>
</reference>
<evidence type="ECO:0000256" key="13">
    <source>
        <dbReference type="ARBA" id="ARBA00023146"/>
    </source>
</evidence>
<dbReference type="GO" id="GO:0005524">
    <property type="term" value="F:ATP binding"/>
    <property type="evidence" value="ECO:0007669"/>
    <property type="project" value="UniProtKB-KW"/>
</dbReference>